<dbReference type="AlphaFoldDB" id="A0ABD0LVI0"/>
<name>A0ABD0LVI0_9CAEN</name>
<evidence type="ECO:0000313" key="1">
    <source>
        <dbReference type="EMBL" id="KAK7503660.1"/>
    </source>
</evidence>
<dbReference type="EMBL" id="JACVVK020000019">
    <property type="protein sequence ID" value="KAK7503660.1"/>
    <property type="molecule type" value="Genomic_DNA"/>
</dbReference>
<dbReference type="Proteomes" id="UP001519460">
    <property type="component" value="Unassembled WGS sequence"/>
</dbReference>
<proteinExistence type="predicted"/>
<accession>A0ABD0LVI0</accession>
<keyword evidence="2" id="KW-1185">Reference proteome</keyword>
<gene>
    <name evidence="1" type="ORF">BaRGS_00005199</name>
</gene>
<reference evidence="1 2" key="1">
    <citation type="journal article" date="2023" name="Sci. Data">
        <title>Genome assembly of the Korean intertidal mud-creeper Batillaria attramentaria.</title>
        <authorList>
            <person name="Patra A.K."/>
            <person name="Ho P.T."/>
            <person name="Jun S."/>
            <person name="Lee S.J."/>
            <person name="Kim Y."/>
            <person name="Won Y.J."/>
        </authorList>
    </citation>
    <scope>NUCLEOTIDE SEQUENCE [LARGE SCALE GENOMIC DNA]</scope>
    <source>
        <strain evidence="1">Wonlab-2016</strain>
    </source>
</reference>
<sequence length="90" mass="10090">MSLTVVRAKLTYSKDYTRSILTRSTACTVFDCVYSLCLQDATAACRWPGRRKFKSPSCPSRPCSQRVQSSICAYNLNLQAVTNRVSNITE</sequence>
<evidence type="ECO:0000313" key="2">
    <source>
        <dbReference type="Proteomes" id="UP001519460"/>
    </source>
</evidence>
<organism evidence="1 2">
    <name type="scientific">Batillaria attramentaria</name>
    <dbReference type="NCBI Taxonomy" id="370345"/>
    <lineage>
        <taxon>Eukaryota</taxon>
        <taxon>Metazoa</taxon>
        <taxon>Spiralia</taxon>
        <taxon>Lophotrochozoa</taxon>
        <taxon>Mollusca</taxon>
        <taxon>Gastropoda</taxon>
        <taxon>Caenogastropoda</taxon>
        <taxon>Sorbeoconcha</taxon>
        <taxon>Cerithioidea</taxon>
        <taxon>Batillariidae</taxon>
        <taxon>Batillaria</taxon>
    </lineage>
</organism>
<protein>
    <submittedName>
        <fullName evidence="1">Uncharacterized protein</fullName>
    </submittedName>
</protein>
<comment type="caution">
    <text evidence="1">The sequence shown here is derived from an EMBL/GenBank/DDBJ whole genome shotgun (WGS) entry which is preliminary data.</text>
</comment>